<dbReference type="EMBL" id="QZAR01000341">
    <property type="protein sequence ID" value="THW82649.1"/>
    <property type="molecule type" value="Genomic_DNA"/>
</dbReference>
<dbReference type="AlphaFoldDB" id="A0A4S9ARX1"/>
<sequence length="434" mass="46065">MPKPQVRTAVTAHHTASQLTTARLGATIRPQPVPSASLALAMTYNTKTKSLVALSALLFSTQVTAYAKIKLYTDGQCQEPVEGARWGSSAGLDNELKYLEITNGVRDFQDFSNPIVDPTFPGTNSTGAGSVVYFDVPEPDHTCAYIIMTDYKANKYYGDNPLPGMALIWAAQAGCYYSEIPAHASLFTTYCCGSGDCSTVDLGQTSILPNKRELSATTSQENESNDNKSKDDKPRSASSLTGLAAAAAAAAKLEARDGQHTCKLYNKDGSPYTATTSNQYTKAGKQQAVSSIEKCVTSSDCVLSEAGSVDTSTTMSTSSSTSVGFDAGMSVGIEAGTNFIVEATVSAEFSLAITKSWETATGKDVSNGTSQTVTHQLGIVEGQDAFLTFTPTYICHEAYMACDGQEMSSQPIEYCTLPNDESINVNGIFSTVYC</sequence>
<protein>
    <submittedName>
        <fullName evidence="2">Uncharacterized protein</fullName>
    </submittedName>
</protein>
<gene>
    <name evidence="2" type="ORF">D6D15_10081</name>
</gene>
<evidence type="ECO:0000313" key="2">
    <source>
        <dbReference type="EMBL" id="THW82649.1"/>
    </source>
</evidence>
<organism evidence="2 3">
    <name type="scientific">Aureobasidium pullulans</name>
    <name type="common">Black yeast</name>
    <name type="synonym">Pullularia pullulans</name>
    <dbReference type="NCBI Taxonomy" id="5580"/>
    <lineage>
        <taxon>Eukaryota</taxon>
        <taxon>Fungi</taxon>
        <taxon>Dikarya</taxon>
        <taxon>Ascomycota</taxon>
        <taxon>Pezizomycotina</taxon>
        <taxon>Dothideomycetes</taxon>
        <taxon>Dothideomycetidae</taxon>
        <taxon>Dothideales</taxon>
        <taxon>Saccotheciaceae</taxon>
        <taxon>Aureobasidium</taxon>
    </lineage>
</organism>
<proteinExistence type="predicted"/>
<name>A0A4S9ARX1_AURPU</name>
<evidence type="ECO:0000256" key="1">
    <source>
        <dbReference type="SAM" id="MobiDB-lite"/>
    </source>
</evidence>
<dbReference type="Proteomes" id="UP000304928">
    <property type="component" value="Unassembled WGS sequence"/>
</dbReference>
<evidence type="ECO:0000313" key="3">
    <source>
        <dbReference type="Proteomes" id="UP000304928"/>
    </source>
</evidence>
<feature type="region of interest" description="Disordered" evidence="1">
    <location>
        <begin position="211"/>
        <end position="237"/>
    </location>
</feature>
<feature type="compositionally biased region" description="Basic and acidic residues" evidence="1">
    <location>
        <begin position="225"/>
        <end position="235"/>
    </location>
</feature>
<accession>A0A4S9ARX1</accession>
<comment type="caution">
    <text evidence="2">The sequence shown here is derived from an EMBL/GenBank/DDBJ whole genome shotgun (WGS) entry which is preliminary data.</text>
</comment>
<reference evidence="2 3" key="1">
    <citation type="submission" date="2018-10" db="EMBL/GenBank/DDBJ databases">
        <title>Fifty Aureobasidium pullulans genomes reveal a recombining polyextremotolerant generalist.</title>
        <authorList>
            <person name="Gostincar C."/>
            <person name="Turk M."/>
            <person name="Zajc J."/>
            <person name="Gunde-Cimerman N."/>
        </authorList>
    </citation>
    <scope>NUCLEOTIDE SEQUENCE [LARGE SCALE GENOMIC DNA]</scope>
    <source>
        <strain evidence="2 3">EXF-10507</strain>
    </source>
</reference>